<organism evidence="7 8">
    <name type="scientific">Rhodosorus marinus</name>
    <dbReference type="NCBI Taxonomy" id="101924"/>
    <lineage>
        <taxon>Eukaryota</taxon>
        <taxon>Rhodophyta</taxon>
        <taxon>Stylonematophyceae</taxon>
        <taxon>Stylonematales</taxon>
        <taxon>Stylonemataceae</taxon>
        <taxon>Rhodosorus</taxon>
    </lineage>
</organism>
<dbReference type="GO" id="GO:0030131">
    <property type="term" value="C:clathrin adaptor complex"/>
    <property type="evidence" value="ECO:0007669"/>
    <property type="project" value="UniProtKB-UniRule"/>
</dbReference>
<dbReference type="PANTHER" id="PTHR10529">
    <property type="entry name" value="AP COMPLEX SUBUNIT MU"/>
    <property type="match status" value="1"/>
</dbReference>
<evidence type="ECO:0000256" key="3">
    <source>
        <dbReference type="ARBA" id="ARBA00022927"/>
    </source>
</evidence>
<dbReference type="GO" id="GO:0016192">
    <property type="term" value="P:vesicle-mediated transport"/>
    <property type="evidence" value="ECO:0007669"/>
    <property type="project" value="InterPro"/>
</dbReference>
<evidence type="ECO:0000256" key="1">
    <source>
        <dbReference type="ARBA" id="ARBA00004308"/>
    </source>
</evidence>
<dbReference type="EMBL" id="JAMWBK010000007">
    <property type="protein sequence ID" value="KAJ8903556.1"/>
    <property type="molecule type" value="Genomic_DNA"/>
</dbReference>
<evidence type="ECO:0000256" key="5">
    <source>
        <dbReference type="PIRNR" id="PIRNR005992"/>
    </source>
</evidence>
<comment type="similarity">
    <text evidence="5">Belongs to the adaptor complexes medium subunit family.</text>
</comment>
<keyword evidence="8" id="KW-1185">Reference proteome</keyword>
<dbReference type="InterPro" id="IPR011012">
    <property type="entry name" value="Longin-like_dom_sf"/>
</dbReference>
<dbReference type="SUPFAM" id="SSF64356">
    <property type="entry name" value="SNARE-like"/>
    <property type="match status" value="1"/>
</dbReference>
<dbReference type="Proteomes" id="UP001157974">
    <property type="component" value="Unassembled WGS sequence"/>
</dbReference>
<dbReference type="PROSITE" id="PS51072">
    <property type="entry name" value="MHD"/>
    <property type="match status" value="1"/>
</dbReference>
<evidence type="ECO:0000256" key="2">
    <source>
        <dbReference type="ARBA" id="ARBA00022448"/>
    </source>
</evidence>
<dbReference type="CDD" id="cd09250">
    <property type="entry name" value="AP-1_Mu1_Cterm"/>
    <property type="match status" value="1"/>
</dbReference>
<evidence type="ECO:0000313" key="8">
    <source>
        <dbReference type="Proteomes" id="UP001157974"/>
    </source>
</evidence>
<dbReference type="InterPro" id="IPR018240">
    <property type="entry name" value="Clathrin_mu_CS"/>
</dbReference>
<dbReference type="Pfam" id="PF01217">
    <property type="entry name" value="Clat_adaptor_s"/>
    <property type="match status" value="1"/>
</dbReference>
<proteinExistence type="inferred from homology"/>
<sequence length="444" mass="50616">MVASAIFILDSKGKTLISRIFRGDVDADIAGDFCARVIDVDDESGLKPVFRVDSKQRTYAYVKYSNLYVVGVTMRNSNAAMLLEFLNKLVGVFKEYFKEVQEESIRDNFVIIYELLDEMMDFGFPQVSESKVLQQASRVPTPTKPAFVLEPLQYITQDYHVLEVPRPPVAVTNAVSWRSEGIKHSRNEVFLDVIEKVNIVISGNGSTLRSEILGSLMVKSLLSGMPDLKLGLNDRLQLSEAGKNRREKSVDLEDIKFHQCVRLSKFESDRTISFIPPDGEFELMSYRLNMQVRPLVWVDAVIELKATRVEYLVKVRSQLKPRCVANNVQIRLPVQLDADTPSFKCSSGKYKYVPAKDELVWTIKQLKAGRELVMRGRFNLPSIGENQERDNATKRPITVSFEVPYFAVSGLQVRFLKVMEKSGYRALPWVRYITQAGDYQIRIV</sequence>
<comment type="caution">
    <text evidence="7">The sequence shown here is derived from an EMBL/GenBank/DDBJ whole genome shotgun (WGS) entry which is preliminary data.</text>
</comment>
<dbReference type="CDD" id="cd14835">
    <property type="entry name" value="AP1_Mu_N"/>
    <property type="match status" value="1"/>
</dbReference>
<dbReference type="PRINTS" id="PR00314">
    <property type="entry name" value="CLATHRINADPT"/>
</dbReference>
<dbReference type="InterPro" id="IPR050431">
    <property type="entry name" value="Adaptor_comp_med_subunit"/>
</dbReference>
<reference evidence="7 8" key="1">
    <citation type="journal article" date="2023" name="Nat. Commun.">
        <title>Origin of minicircular mitochondrial genomes in red algae.</title>
        <authorList>
            <person name="Lee Y."/>
            <person name="Cho C.H."/>
            <person name="Lee Y.M."/>
            <person name="Park S.I."/>
            <person name="Yang J.H."/>
            <person name="West J.A."/>
            <person name="Bhattacharya D."/>
            <person name="Yoon H.S."/>
        </authorList>
    </citation>
    <scope>NUCLEOTIDE SEQUENCE [LARGE SCALE GENOMIC DNA]</scope>
    <source>
        <strain evidence="7 8">CCMP1338</strain>
        <tissue evidence="7">Whole cell</tissue>
    </source>
</reference>
<accession>A0AAV8UPY5</accession>
<dbReference type="InterPro" id="IPR028565">
    <property type="entry name" value="MHD"/>
</dbReference>
<dbReference type="Gene3D" id="3.30.450.60">
    <property type="match status" value="1"/>
</dbReference>
<dbReference type="PIRSF" id="PIRSF005992">
    <property type="entry name" value="Clathrin_mu"/>
    <property type="match status" value="1"/>
</dbReference>
<dbReference type="PROSITE" id="PS00991">
    <property type="entry name" value="CLAT_ADAPTOR_M_2"/>
    <property type="match status" value="1"/>
</dbReference>
<name>A0AAV8UPY5_9RHOD</name>
<dbReference type="Gene3D" id="2.60.40.1170">
    <property type="entry name" value="Mu homology domain, subdomain B"/>
    <property type="match status" value="2"/>
</dbReference>
<dbReference type="FunFam" id="3.30.450.60:FF:000002">
    <property type="entry name" value="AP-2 complex subunit mu, putative"/>
    <property type="match status" value="1"/>
</dbReference>
<dbReference type="PROSITE" id="PS00990">
    <property type="entry name" value="CLAT_ADAPTOR_M_1"/>
    <property type="match status" value="1"/>
</dbReference>
<evidence type="ECO:0000313" key="7">
    <source>
        <dbReference type="EMBL" id="KAJ8903556.1"/>
    </source>
</evidence>
<evidence type="ECO:0000259" key="6">
    <source>
        <dbReference type="PROSITE" id="PS51072"/>
    </source>
</evidence>
<feature type="domain" description="MHD" evidence="6">
    <location>
        <begin position="186"/>
        <end position="442"/>
    </location>
</feature>
<dbReference type="GO" id="GO:0006886">
    <property type="term" value="P:intracellular protein transport"/>
    <property type="evidence" value="ECO:0007669"/>
    <property type="project" value="UniProtKB-UniRule"/>
</dbReference>
<protein>
    <recommendedName>
        <fullName evidence="6">MHD domain-containing protein</fullName>
    </recommendedName>
</protein>
<dbReference type="GO" id="GO:0012505">
    <property type="term" value="C:endomembrane system"/>
    <property type="evidence" value="ECO:0007669"/>
    <property type="project" value="UniProtKB-SubCell"/>
</dbReference>
<dbReference type="InterPro" id="IPR001392">
    <property type="entry name" value="Clathrin_mu"/>
</dbReference>
<keyword evidence="3 5" id="KW-0653">Protein transport</keyword>
<dbReference type="SUPFAM" id="SSF49447">
    <property type="entry name" value="Second domain of Mu2 adaptin subunit (ap50) of ap2 adaptor"/>
    <property type="match status" value="1"/>
</dbReference>
<comment type="subcellular location">
    <subcellularLocation>
        <location evidence="1">Endomembrane system</location>
    </subcellularLocation>
</comment>
<dbReference type="InterPro" id="IPR022775">
    <property type="entry name" value="AP_mu_sigma_su"/>
</dbReference>
<dbReference type="AlphaFoldDB" id="A0AAV8UPY5"/>
<gene>
    <name evidence="7" type="ORF">NDN08_004660</name>
</gene>
<keyword evidence="4" id="KW-0472">Membrane</keyword>
<dbReference type="Pfam" id="PF00928">
    <property type="entry name" value="Adap_comp_sub"/>
    <property type="match status" value="1"/>
</dbReference>
<dbReference type="InterPro" id="IPR036168">
    <property type="entry name" value="AP2_Mu_C_sf"/>
</dbReference>
<keyword evidence="2 5" id="KW-0813">Transport</keyword>
<evidence type="ECO:0000256" key="4">
    <source>
        <dbReference type="ARBA" id="ARBA00023136"/>
    </source>
</evidence>